<feature type="compositionally biased region" description="Basic and acidic residues" evidence="6">
    <location>
        <begin position="230"/>
        <end position="239"/>
    </location>
</feature>
<keyword evidence="9" id="KW-1185">Reference proteome</keyword>
<dbReference type="OrthoDB" id="9995526at2759"/>
<evidence type="ECO:0000313" key="8">
    <source>
        <dbReference type="EMBL" id="TDL21480.1"/>
    </source>
</evidence>
<evidence type="ECO:0000259" key="7">
    <source>
        <dbReference type="Pfam" id="PF01509"/>
    </source>
</evidence>
<feature type="compositionally biased region" description="Basic and acidic residues" evidence="6">
    <location>
        <begin position="248"/>
        <end position="257"/>
    </location>
</feature>
<organism evidence="8 9">
    <name type="scientific">Rickenella mellea</name>
    <dbReference type="NCBI Taxonomy" id="50990"/>
    <lineage>
        <taxon>Eukaryota</taxon>
        <taxon>Fungi</taxon>
        <taxon>Dikarya</taxon>
        <taxon>Basidiomycota</taxon>
        <taxon>Agaricomycotina</taxon>
        <taxon>Agaricomycetes</taxon>
        <taxon>Hymenochaetales</taxon>
        <taxon>Rickenellaceae</taxon>
        <taxon>Rickenella</taxon>
    </lineage>
</organism>
<dbReference type="Gene3D" id="3.30.2350.10">
    <property type="entry name" value="Pseudouridine synthase"/>
    <property type="match status" value="1"/>
</dbReference>
<dbReference type="GO" id="GO:1990481">
    <property type="term" value="P:mRNA pseudouridine synthesis"/>
    <property type="evidence" value="ECO:0007669"/>
    <property type="project" value="TreeGrafter"/>
</dbReference>
<keyword evidence="4" id="KW-0819">tRNA processing</keyword>
<evidence type="ECO:0000313" key="9">
    <source>
        <dbReference type="Proteomes" id="UP000294933"/>
    </source>
</evidence>
<dbReference type="GO" id="GO:0160148">
    <property type="term" value="F:tRNA pseudouridine(55) synthase activity"/>
    <property type="evidence" value="ECO:0007669"/>
    <property type="project" value="UniProtKB-EC"/>
</dbReference>
<dbReference type="HAMAP" id="MF_01080">
    <property type="entry name" value="TruB_bact"/>
    <property type="match status" value="1"/>
</dbReference>
<dbReference type="GO" id="GO:0006400">
    <property type="term" value="P:tRNA modification"/>
    <property type="evidence" value="ECO:0007669"/>
    <property type="project" value="TreeGrafter"/>
</dbReference>
<sequence length="411" mass="44767">MPKAKLPPLPLSALFAINKPSGPSSMSVIDDIKSLLATSRLFVDSADLVTGDKGKGKDTGKGRRKGRRGRSGAVKVGQGGTLDPLADGVLVVGVSRGTKKLSEFLDCVKEYKTTALLGCETDSYDSEGAQVRSAPWKSVTRENVEAALPRFRGSILQTPPIFSALKMDGMPLYDYARKGIPLPRPIEKRPVTVHSLSLVEWIGTNHMWRWPEKKFTEEDRLKLENALAGAERRKEKESVHVNATPAETKTEKEKLIEDGTIPEPVPNPSAVDSASTFTHTNPANDSAEPTASQVEEDTEHSPAFVLSMTVSGGTYVRSIVHDLGHAVGSAAHVVTLTRVRQGRFTLELAFDPQGELEADVPGPDVDADLVPDRGCVPWDVIARAKEDPGERDEEGWCEWERAVMKVMEIVE</sequence>
<proteinExistence type="inferred from homology"/>
<dbReference type="PANTHER" id="PTHR13767:SF2">
    <property type="entry name" value="PSEUDOURIDYLATE SYNTHASE TRUB1"/>
    <property type="match status" value="1"/>
</dbReference>
<feature type="region of interest" description="Disordered" evidence="6">
    <location>
        <begin position="52"/>
        <end position="76"/>
    </location>
</feature>
<evidence type="ECO:0000256" key="6">
    <source>
        <dbReference type="SAM" id="MobiDB-lite"/>
    </source>
</evidence>
<evidence type="ECO:0000256" key="3">
    <source>
        <dbReference type="ARBA" id="ARBA00012787"/>
    </source>
</evidence>
<dbReference type="EMBL" id="ML170180">
    <property type="protein sequence ID" value="TDL21480.1"/>
    <property type="molecule type" value="Genomic_DNA"/>
</dbReference>
<dbReference type="EC" id="5.4.99.25" evidence="3"/>
<dbReference type="PANTHER" id="PTHR13767">
    <property type="entry name" value="TRNA-PSEUDOURIDINE SYNTHASE"/>
    <property type="match status" value="1"/>
</dbReference>
<dbReference type="AlphaFoldDB" id="A0A4Y7Q3V7"/>
<dbReference type="Proteomes" id="UP000294933">
    <property type="component" value="Unassembled WGS sequence"/>
</dbReference>
<feature type="compositionally biased region" description="Polar residues" evidence="6">
    <location>
        <begin position="270"/>
        <end position="293"/>
    </location>
</feature>
<evidence type="ECO:0000256" key="2">
    <source>
        <dbReference type="ARBA" id="ARBA00008999"/>
    </source>
</evidence>
<reference evidence="8 9" key="1">
    <citation type="submission" date="2018-06" db="EMBL/GenBank/DDBJ databases">
        <title>A transcriptomic atlas of mushroom development highlights an independent origin of complex multicellularity.</title>
        <authorList>
            <consortium name="DOE Joint Genome Institute"/>
            <person name="Krizsan K."/>
            <person name="Almasi E."/>
            <person name="Merenyi Z."/>
            <person name="Sahu N."/>
            <person name="Viragh M."/>
            <person name="Koszo T."/>
            <person name="Mondo S."/>
            <person name="Kiss B."/>
            <person name="Balint B."/>
            <person name="Kues U."/>
            <person name="Barry K."/>
            <person name="Hegedus J.C."/>
            <person name="Henrissat B."/>
            <person name="Johnson J."/>
            <person name="Lipzen A."/>
            <person name="Ohm R."/>
            <person name="Nagy I."/>
            <person name="Pangilinan J."/>
            <person name="Yan J."/>
            <person name="Xiong Y."/>
            <person name="Grigoriev I.V."/>
            <person name="Hibbett D.S."/>
            <person name="Nagy L.G."/>
        </authorList>
    </citation>
    <scope>NUCLEOTIDE SEQUENCE [LARGE SCALE GENOMIC DNA]</scope>
    <source>
        <strain evidence="8 9">SZMC22713</strain>
    </source>
</reference>
<dbReference type="Pfam" id="PF01509">
    <property type="entry name" value="TruB_N"/>
    <property type="match status" value="1"/>
</dbReference>
<evidence type="ECO:0000256" key="4">
    <source>
        <dbReference type="ARBA" id="ARBA00022694"/>
    </source>
</evidence>
<dbReference type="InterPro" id="IPR002501">
    <property type="entry name" value="PsdUridine_synth_N"/>
</dbReference>
<protein>
    <recommendedName>
        <fullName evidence="3">tRNA pseudouridine(55) synthase</fullName>
        <ecNumber evidence="3">5.4.99.25</ecNumber>
    </recommendedName>
</protein>
<dbReference type="GO" id="GO:0003723">
    <property type="term" value="F:RNA binding"/>
    <property type="evidence" value="ECO:0007669"/>
    <property type="project" value="InterPro"/>
</dbReference>
<feature type="domain" description="Pseudouridine synthase II N-terminal" evidence="7">
    <location>
        <begin position="72"/>
        <end position="202"/>
    </location>
</feature>
<evidence type="ECO:0000256" key="1">
    <source>
        <dbReference type="ARBA" id="ARBA00001166"/>
    </source>
</evidence>
<dbReference type="InterPro" id="IPR020103">
    <property type="entry name" value="PsdUridine_synth_cat_dom_sf"/>
</dbReference>
<feature type="compositionally biased region" description="Basic and acidic residues" evidence="6">
    <location>
        <begin position="52"/>
        <end position="61"/>
    </location>
</feature>
<feature type="region of interest" description="Disordered" evidence="6">
    <location>
        <begin position="229"/>
        <end position="297"/>
    </location>
</feature>
<comment type="catalytic activity">
    <reaction evidence="1">
        <text>a uridine in mRNA = a pseudouridine in mRNA</text>
        <dbReference type="Rhea" id="RHEA:56644"/>
        <dbReference type="Rhea" id="RHEA-COMP:14658"/>
        <dbReference type="Rhea" id="RHEA-COMP:14659"/>
        <dbReference type="ChEBI" id="CHEBI:65314"/>
        <dbReference type="ChEBI" id="CHEBI:65315"/>
    </reaction>
</comment>
<comment type="similarity">
    <text evidence="2">Belongs to the pseudouridine synthase TruB family.</text>
</comment>
<accession>A0A4Y7Q3V7</accession>
<dbReference type="SUPFAM" id="SSF55120">
    <property type="entry name" value="Pseudouridine synthase"/>
    <property type="match status" value="1"/>
</dbReference>
<dbReference type="InterPro" id="IPR014780">
    <property type="entry name" value="tRNA_psdUridine_synth_TruB"/>
</dbReference>
<gene>
    <name evidence="8" type="ORF">BD410DRAFT_840444</name>
</gene>
<dbReference type="GO" id="GO:0005634">
    <property type="term" value="C:nucleus"/>
    <property type="evidence" value="ECO:0007669"/>
    <property type="project" value="TreeGrafter"/>
</dbReference>
<dbReference type="STRING" id="50990.A0A4Y7Q3V7"/>
<keyword evidence="5" id="KW-0413">Isomerase</keyword>
<name>A0A4Y7Q3V7_9AGAM</name>
<evidence type="ECO:0000256" key="5">
    <source>
        <dbReference type="ARBA" id="ARBA00023235"/>
    </source>
</evidence>
<dbReference type="VEuPathDB" id="FungiDB:BD410DRAFT_840444"/>